<organism evidence="2 3">
    <name type="scientific">Racocetra fulgida</name>
    <dbReference type="NCBI Taxonomy" id="60492"/>
    <lineage>
        <taxon>Eukaryota</taxon>
        <taxon>Fungi</taxon>
        <taxon>Fungi incertae sedis</taxon>
        <taxon>Mucoromycota</taxon>
        <taxon>Glomeromycotina</taxon>
        <taxon>Glomeromycetes</taxon>
        <taxon>Diversisporales</taxon>
        <taxon>Gigasporaceae</taxon>
        <taxon>Racocetra</taxon>
    </lineage>
</organism>
<sequence>MIGFNYDFNSITSGSELAQAYYVIGTYTISPLYNALIDLFPFIRKLPFSFNVRYNNSLKIIRTISENLVIEHKNNPIRGKDLLSLLIEANEIAPYNERLTHDELIYQLREELINTFPDCDHQPTFDEIEKLKYLDCVFKETLRVIPPGNIKYHVLKSLVSKTN</sequence>
<dbReference type="OrthoDB" id="1470350at2759"/>
<dbReference type="SUPFAM" id="SSF48264">
    <property type="entry name" value="Cytochrome P450"/>
    <property type="match status" value="1"/>
</dbReference>
<feature type="transmembrane region" description="Helical" evidence="1">
    <location>
        <begin position="20"/>
        <end position="43"/>
    </location>
</feature>
<keyword evidence="1" id="KW-0472">Membrane</keyword>
<evidence type="ECO:0000313" key="2">
    <source>
        <dbReference type="EMBL" id="CAG8479101.1"/>
    </source>
</evidence>
<comment type="caution">
    <text evidence="2">The sequence shown here is derived from an EMBL/GenBank/DDBJ whole genome shotgun (WGS) entry which is preliminary data.</text>
</comment>
<evidence type="ECO:0000256" key="1">
    <source>
        <dbReference type="SAM" id="Phobius"/>
    </source>
</evidence>
<dbReference type="InterPro" id="IPR001128">
    <property type="entry name" value="Cyt_P450"/>
</dbReference>
<proteinExistence type="predicted"/>
<keyword evidence="3" id="KW-1185">Reference proteome</keyword>
<dbReference type="InterPro" id="IPR036396">
    <property type="entry name" value="Cyt_P450_sf"/>
</dbReference>
<accession>A0A9N8Z7Q1</accession>
<gene>
    <name evidence="2" type="ORF">RFULGI_LOCUS1460</name>
</gene>
<protein>
    <submittedName>
        <fullName evidence="2">10322_t:CDS:1</fullName>
    </submittedName>
</protein>
<dbReference type="GO" id="GO:0005506">
    <property type="term" value="F:iron ion binding"/>
    <property type="evidence" value="ECO:0007669"/>
    <property type="project" value="InterPro"/>
</dbReference>
<keyword evidence="1" id="KW-1133">Transmembrane helix</keyword>
<dbReference type="EMBL" id="CAJVPZ010000894">
    <property type="protein sequence ID" value="CAG8479101.1"/>
    <property type="molecule type" value="Genomic_DNA"/>
</dbReference>
<dbReference type="Proteomes" id="UP000789396">
    <property type="component" value="Unassembled WGS sequence"/>
</dbReference>
<reference evidence="2" key="1">
    <citation type="submission" date="2021-06" db="EMBL/GenBank/DDBJ databases">
        <authorList>
            <person name="Kallberg Y."/>
            <person name="Tangrot J."/>
            <person name="Rosling A."/>
        </authorList>
    </citation>
    <scope>NUCLEOTIDE SEQUENCE</scope>
    <source>
        <strain evidence="2">IN212</strain>
    </source>
</reference>
<name>A0A9N8Z7Q1_9GLOM</name>
<dbReference type="AlphaFoldDB" id="A0A9N8Z7Q1"/>
<dbReference type="Pfam" id="PF00067">
    <property type="entry name" value="p450"/>
    <property type="match status" value="1"/>
</dbReference>
<dbReference type="GO" id="GO:0016705">
    <property type="term" value="F:oxidoreductase activity, acting on paired donors, with incorporation or reduction of molecular oxygen"/>
    <property type="evidence" value="ECO:0007669"/>
    <property type="project" value="InterPro"/>
</dbReference>
<dbReference type="GO" id="GO:0020037">
    <property type="term" value="F:heme binding"/>
    <property type="evidence" value="ECO:0007669"/>
    <property type="project" value="InterPro"/>
</dbReference>
<keyword evidence="1" id="KW-0812">Transmembrane</keyword>
<evidence type="ECO:0000313" key="3">
    <source>
        <dbReference type="Proteomes" id="UP000789396"/>
    </source>
</evidence>
<dbReference type="Gene3D" id="1.10.630.10">
    <property type="entry name" value="Cytochrome P450"/>
    <property type="match status" value="2"/>
</dbReference>
<dbReference type="GO" id="GO:0004497">
    <property type="term" value="F:monooxygenase activity"/>
    <property type="evidence" value="ECO:0007669"/>
    <property type="project" value="InterPro"/>
</dbReference>